<accession>A0A7S1TK18</accession>
<dbReference type="PANTHER" id="PTHR11839">
    <property type="entry name" value="UDP/ADP-SUGAR PYROPHOSPHATASE"/>
    <property type="match status" value="1"/>
</dbReference>
<dbReference type="PROSITE" id="PS51462">
    <property type="entry name" value="NUDIX"/>
    <property type="match status" value="1"/>
</dbReference>
<gene>
    <name evidence="4" type="ORF">CCAE0312_LOCUS10185</name>
</gene>
<protein>
    <recommendedName>
        <fullName evidence="3">Nudix hydrolase domain-containing protein</fullName>
    </recommendedName>
</protein>
<dbReference type="CDD" id="cd18888">
    <property type="entry name" value="NUDIX_ADPRase_Nudt5"/>
    <property type="match status" value="1"/>
</dbReference>
<dbReference type="GO" id="GO:0006753">
    <property type="term" value="P:nucleoside phosphate metabolic process"/>
    <property type="evidence" value="ECO:0007669"/>
    <property type="project" value="TreeGrafter"/>
</dbReference>
<dbReference type="SUPFAM" id="SSF55811">
    <property type="entry name" value="Nudix"/>
    <property type="match status" value="1"/>
</dbReference>
<keyword evidence="1 2" id="KW-0378">Hydrolase</keyword>
<evidence type="ECO:0000313" key="4">
    <source>
        <dbReference type="EMBL" id="CAD9238083.1"/>
    </source>
</evidence>
<dbReference type="AlphaFoldDB" id="A0A7S1TK18"/>
<dbReference type="GO" id="GO:0019693">
    <property type="term" value="P:ribose phosphate metabolic process"/>
    <property type="evidence" value="ECO:0007669"/>
    <property type="project" value="TreeGrafter"/>
</dbReference>
<dbReference type="InterPro" id="IPR015797">
    <property type="entry name" value="NUDIX_hydrolase-like_dom_sf"/>
</dbReference>
<organism evidence="4">
    <name type="scientific">Compsopogon caeruleus</name>
    <dbReference type="NCBI Taxonomy" id="31354"/>
    <lineage>
        <taxon>Eukaryota</taxon>
        <taxon>Rhodophyta</taxon>
        <taxon>Compsopogonophyceae</taxon>
        <taxon>Compsopogonales</taxon>
        <taxon>Compsopogonaceae</taxon>
        <taxon>Compsopogon</taxon>
    </lineage>
</organism>
<feature type="domain" description="Nudix hydrolase" evidence="3">
    <location>
        <begin position="104"/>
        <end position="246"/>
    </location>
</feature>
<proteinExistence type="inferred from homology"/>
<dbReference type="PANTHER" id="PTHR11839:SF1">
    <property type="entry name" value="ADP-SUGAR PYROPHOSPHATASE"/>
    <property type="match status" value="1"/>
</dbReference>
<evidence type="ECO:0000256" key="1">
    <source>
        <dbReference type="ARBA" id="ARBA00022801"/>
    </source>
</evidence>
<dbReference type="InterPro" id="IPR000086">
    <property type="entry name" value="NUDIX_hydrolase_dom"/>
</dbReference>
<name>A0A7S1TK18_9RHOD</name>
<dbReference type="Pfam" id="PF00293">
    <property type="entry name" value="NUDIX"/>
    <property type="match status" value="1"/>
</dbReference>
<dbReference type="PRINTS" id="PR00502">
    <property type="entry name" value="NUDIXFAMILY"/>
</dbReference>
<dbReference type="InterPro" id="IPR020084">
    <property type="entry name" value="NUDIX_hydrolase_CS"/>
</dbReference>
<dbReference type="EMBL" id="HBGH01018323">
    <property type="protein sequence ID" value="CAD9238083.1"/>
    <property type="molecule type" value="Transcribed_RNA"/>
</dbReference>
<dbReference type="Gene3D" id="3.90.79.10">
    <property type="entry name" value="Nucleoside Triphosphate Pyrophosphohydrolase"/>
    <property type="match status" value="1"/>
</dbReference>
<sequence length="267" mass="29345">MRKIIDVAFRSPASVADVSFAVSGRGLEWPSARVLSGLPGQRRLFRIIPKMRAFSTMDELGRCRVETVETVAKTRWLQLESIAYRDPQGKLRNWDAVSRTTRTARGAVDAVAVFAKLCSVGREQETILVRQYRPPVDRVTVELPAGLVDPGESLEQAALRELREETGFVGTVLHVSPMTCASPGMCGETISLAIVEVDLDAEVNRGPIPRLEDGEHIFMERVPIRNLLRHLDDLSAEGCLVFTGLHGLALGLHLGQNSDSPIPNRGD</sequence>
<dbReference type="GO" id="GO:0005634">
    <property type="term" value="C:nucleus"/>
    <property type="evidence" value="ECO:0007669"/>
    <property type="project" value="TreeGrafter"/>
</dbReference>
<dbReference type="InterPro" id="IPR020476">
    <property type="entry name" value="Nudix_hydrolase"/>
</dbReference>
<dbReference type="GO" id="GO:0047631">
    <property type="term" value="F:ADP-ribose diphosphatase activity"/>
    <property type="evidence" value="ECO:0007669"/>
    <property type="project" value="TreeGrafter"/>
</dbReference>
<dbReference type="PROSITE" id="PS00893">
    <property type="entry name" value="NUDIX_BOX"/>
    <property type="match status" value="1"/>
</dbReference>
<comment type="similarity">
    <text evidence="2">Belongs to the Nudix hydrolase family.</text>
</comment>
<reference evidence="4" key="1">
    <citation type="submission" date="2021-01" db="EMBL/GenBank/DDBJ databases">
        <authorList>
            <person name="Corre E."/>
            <person name="Pelletier E."/>
            <person name="Niang G."/>
            <person name="Scheremetjew M."/>
            <person name="Finn R."/>
            <person name="Kale V."/>
            <person name="Holt S."/>
            <person name="Cochrane G."/>
            <person name="Meng A."/>
            <person name="Brown T."/>
            <person name="Cohen L."/>
        </authorList>
    </citation>
    <scope>NUCLEOTIDE SEQUENCE</scope>
    <source>
        <strain evidence="4">SAG 36.94</strain>
    </source>
</reference>
<evidence type="ECO:0000256" key="2">
    <source>
        <dbReference type="RuleBase" id="RU003476"/>
    </source>
</evidence>
<evidence type="ECO:0000259" key="3">
    <source>
        <dbReference type="PROSITE" id="PS51462"/>
    </source>
</evidence>